<sequence length="210" mass="22907">MSTANKAPYDSDPGSLISYSADHLANQFLIAMPGMVDANFAGSVIYLFEHNARGAMGLVVNKPTEVDLATLFDKIELKLEIAPLLEQPVYFGGPVQIERGFVLHESNKNLSYSSSLIIPGGLTMTTSKDVLEAVAIGNGPRKFLMTLGYAGWSAGQLEEEITLNGWMNVPLSREQMMEIIFNTPPSQRYEKTMNHLGFDLSHLSGEAGHA</sequence>
<evidence type="ECO:0000313" key="3">
    <source>
        <dbReference type="EMBL" id="ABP33464.1"/>
    </source>
</evidence>
<evidence type="ECO:0000256" key="1">
    <source>
        <dbReference type="ARBA" id="ARBA00009600"/>
    </source>
</evidence>
<dbReference type="PANTHER" id="PTHR30327">
    <property type="entry name" value="UNCHARACTERIZED PROTEIN YQGE"/>
    <property type="match status" value="1"/>
</dbReference>
<dbReference type="NCBIfam" id="NF001267">
    <property type="entry name" value="PRK00228.1-2"/>
    <property type="match status" value="1"/>
</dbReference>
<dbReference type="NCBIfam" id="NF001266">
    <property type="entry name" value="PRK00228.1-1"/>
    <property type="match status" value="1"/>
</dbReference>
<reference evidence="3 4" key="1">
    <citation type="journal article" date="2012" name="Stand. Genomic Sci.">
        <title>Complete genome sequence of Polynucleobacter necessarius subsp. asymbioticus type strain (QLW-P1DMWA-1(T)).</title>
        <authorList>
            <person name="Meincke L."/>
            <person name="Copeland A."/>
            <person name="Lapidus A."/>
            <person name="Lucas S."/>
            <person name="Berry K.W."/>
            <person name="Del Rio T.G."/>
            <person name="Hammon N."/>
            <person name="Dalin E."/>
            <person name="Tice H."/>
            <person name="Pitluck S."/>
            <person name="Richardson P."/>
            <person name="Bruce D."/>
            <person name="Goodwin L."/>
            <person name="Han C."/>
            <person name="Tapia R."/>
            <person name="Detter J.C."/>
            <person name="Schmutz J."/>
            <person name="Brettin T."/>
            <person name="Larimer F."/>
            <person name="Land M."/>
            <person name="Hauser L."/>
            <person name="Kyrpides N.C."/>
            <person name="Ivanova N."/>
            <person name="Goker M."/>
            <person name="Woyke T."/>
            <person name="Wu Q.L."/>
            <person name="Pockl M."/>
            <person name="Hahn M.W."/>
            <person name="Klenk H.P."/>
        </authorList>
    </citation>
    <scope>NUCLEOTIDE SEQUENCE [LARGE SCALE GENOMIC DNA]</scope>
    <source>
        <strain evidence="4">DSM 18221 / CIP 109841 / QLW-P1DMWA-1</strain>
    </source>
</reference>
<dbReference type="GO" id="GO:0005829">
    <property type="term" value="C:cytosol"/>
    <property type="evidence" value="ECO:0007669"/>
    <property type="project" value="TreeGrafter"/>
</dbReference>
<dbReference type="AlphaFoldDB" id="A4SVF0"/>
<dbReference type="Proteomes" id="UP000000231">
    <property type="component" value="Chromosome"/>
</dbReference>
<evidence type="ECO:0000256" key="2">
    <source>
        <dbReference type="HAMAP-Rule" id="MF_00758"/>
    </source>
</evidence>
<dbReference type="eggNOG" id="COG1678">
    <property type="taxonomic scope" value="Bacteria"/>
</dbReference>
<dbReference type="KEGG" id="pnu:Pnuc_0243"/>
<comment type="similarity">
    <text evidence="1 2">Belongs to the UPF0301 (AlgH) family.</text>
</comment>
<protein>
    <recommendedName>
        <fullName evidence="2">UPF0301 protein Pnuc_0243</fullName>
    </recommendedName>
</protein>
<gene>
    <name evidence="3" type="ordered locus">Pnuc_0243</name>
</gene>
<dbReference type="PANTHER" id="PTHR30327:SF1">
    <property type="entry name" value="UPF0301 PROTEIN YQGE"/>
    <property type="match status" value="1"/>
</dbReference>
<dbReference type="SUPFAM" id="SSF143456">
    <property type="entry name" value="VC0467-like"/>
    <property type="match status" value="1"/>
</dbReference>
<dbReference type="EMBL" id="CP000655">
    <property type="protein sequence ID" value="ABP33464.1"/>
    <property type="molecule type" value="Genomic_DNA"/>
</dbReference>
<dbReference type="InterPro" id="IPR003774">
    <property type="entry name" value="AlgH-like"/>
</dbReference>
<name>A4SVF0_POLAQ</name>
<dbReference type="Pfam" id="PF02622">
    <property type="entry name" value="DUF179"/>
    <property type="match status" value="1"/>
</dbReference>
<dbReference type="HOGENOM" id="CLU_057596_1_0_4"/>
<evidence type="ECO:0000313" key="4">
    <source>
        <dbReference type="Proteomes" id="UP000000231"/>
    </source>
</evidence>
<accession>A4SVF0</accession>
<dbReference type="Gene3D" id="3.40.1740.10">
    <property type="entry name" value="VC0467-like"/>
    <property type="match status" value="1"/>
</dbReference>
<organism evidence="3 4">
    <name type="scientific">Polynucleobacter asymbioticus (strain DSM 18221 / CIP 109841 / QLW-P1DMWA-1)</name>
    <name type="common">Polynucleobacter necessarius subsp. asymbioticus</name>
    <dbReference type="NCBI Taxonomy" id="312153"/>
    <lineage>
        <taxon>Bacteria</taxon>
        <taxon>Pseudomonadati</taxon>
        <taxon>Pseudomonadota</taxon>
        <taxon>Betaproteobacteria</taxon>
        <taxon>Burkholderiales</taxon>
        <taxon>Burkholderiaceae</taxon>
        <taxon>Polynucleobacter</taxon>
    </lineage>
</organism>
<keyword evidence="4" id="KW-1185">Reference proteome</keyword>
<dbReference type="HAMAP" id="MF_00758">
    <property type="entry name" value="UPF0301"/>
    <property type="match status" value="1"/>
</dbReference>
<proteinExistence type="inferred from homology"/>